<proteinExistence type="predicted"/>
<feature type="compositionally biased region" description="Acidic residues" evidence="1">
    <location>
        <begin position="421"/>
        <end position="440"/>
    </location>
</feature>
<feature type="compositionally biased region" description="Acidic residues" evidence="1">
    <location>
        <begin position="580"/>
        <end position="590"/>
    </location>
</feature>
<name>A0AAJ8JN84_9TREE</name>
<feature type="compositionally biased region" description="Acidic residues" evidence="1">
    <location>
        <begin position="694"/>
        <end position="728"/>
    </location>
</feature>
<dbReference type="AlphaFoldDB" id="A0AAJ8JN84"/>
<feature type="compositionally biased region" description="Basic and acidic residues" evidence="1">
    <location>
        <begin position="521"/>
        <end position="550"/>
    </location>
</feature>
<feature type="region of interest" description="Disordered" evidence="1">
    <location>
        <begin position="152"/>
        <end position="178"/>
    </location>
</feature>
<evidence type="ECO:0000256" key="1">
    <source>
        <dbReference type="SAM" id="MobiDB-lite"/>
    </source>
</evidence>
<reference evidence="2" key="2">
    <citation type="journal article" date="2022" name="Elife">
        <title>Obligate sexual reproduction of a homothallic fungus closely related to the Cryptococcus pathogenic species complex.</title>
        <authorList>
            <person name="Passer A.R."/>
            <person name="Clancey S.A."/>
            <person name="Shea T."/>
            <person name="David-Palma M."/>
            <person name="Averette A.F."/>
            <person name="Boekhout T."/>
            <person name="Porcel B.M."/>
            <person name="Nowrousian M."/>
            <person name="Cuomo C.A."/>
            <person name="Sun S."/>
            <person name="Heitman J."/>
            <person name="Coelho M.A."/>
        </authorList>
    </citation>
    <scope>NUCLEOTIDE SEQUENCE</scope>
    <source>
        <strain evidence="2">CBS 7841</strain>
    </source>
</reference>
<dbReference type="EMBL" id="CP143784">
    <property type="protein sequence ID" value="WVN85324.1"/>
    <property type="molecule type" value="Genomic_DNA"/>
</dbReference>
<gene>
    <name evidence="2" type="ORF">L203_100469</name>
</gene>
<feature type="compositionally biased region" description="Acidic residues" evidence="1">
    <location>
        <begin position="400"/>
        <end position="410"/>
    </location>
</feature>
<organism evidence="2 3">
    <name type="scientific">Cryptococcus depauperatus CBS 7841</name>
    <dbReference type="NCBI Taxonomy" id="1295531"/>
    <lineage>
        <taxon>Eukaryota</taxon>
        <taxon>Fungi</taxon>
        <taxon>Dikarya</taxon>
        <taxon>Basidiomycota</taxon>
        <taxon>Agaricomycotina</taxon>
        <taxon>Tremellomycetes</taxon>
        <taxon>Tremellales</taxon>
        <taxon>Cryptococcaceae</taxon>
        <taxon>Cryptococcus</taxon>
    </lineage>
</organism>
<evidence type="ECO:0000313" key="3">
    <source>
        <dbReference type="Proteomes" id="UP000094043"/>
    </source>
</evidence>
<feature type="region of interest" description="Disordered" evidence="1">
    <location>
        <begin position="626"/>
        <end position="758"/>
    </location>
</feature>
<dbReference type="GeneID" id="91084685"/>
<sequence>MDIDGRSVDERSVDEHMEDIVDWRDPETQYQDGDQVMEEDNNSAIVYEEVVMDAPTPKAELPELTISTSAISSFGVPSVLKAIHSSPHTPELEMRAATPAKDAVISPPNEISETKPAQELVAHLSPKHNVSADTVHETNAMTETSAEIVQGEEDVNTSASKPPFTAATGDSQQKTEELVPSGLDLESHAHKTAETGDVVADRHAEAVSSTRSQEPDVVAADLQSDNSASKKVLEEDDEYGDEDYYDDEPLTAETLPVIILHLPQDCSSPSSPARALFVPVDNDQESLVVWLKDRQMDLAEANLADVWGAIRAECAREGLVQCASDELVIFEKLMNLKMSEDDVNLQSITFLELLQLHRGCDLPEPVQLYLTWEPSRFITRFNAIQSELQIIKEKSASADGQEESIGEYQDESIQMLEGEEAYDEDEGFDDDQYGYQEDDRDQGQVDQLILPSKLETTDPDTNDGDIENNDEHRSDAIGTSKPAQEHSQDATPQSSRSLHGQSVHGDHSQEENVDNDNNNAEDAKYDEEPKDGENEERYVTKNNTDDKVELTSEELSDSGQIEEQAFVGVDNGISNKSDLQDEIVDEDDTDTITKDGDDVDEFAIPLPGTETPAQIVSTQEMVQTSTRAVHISKPEPLVNTEHDEGVKDINAESTLADDDAQRNSVDGEGQDEGYVDREYNVSAGDAESVLSNEKEDEDETYPNEEGYESNQDTLDEDEGLEEDPEALDQAEPTIEDNGAQARRSERDYSFPIRRDGLSEPRGLRHVSVALSSLRLPSLTSLAARYSCHVLR</sequence>
<keyword evidence="3" id="KW-1185">Reference proteome</keyword>
<feature type="compositionally biased region" description="Basic and acidic residues" evidence="1">
    <location>
        <begin position="192"/>
        <end position="205"/>
    </location>
</feature>
<dbReference type="Proteomes" id="UP000094043">
    <property type="component" value="Chromosome 1"/>
</dbReference>
<reference evidence="2" key="1">
    <citation type="submission" date="2016-06" db="EMBL/GenBank/DDBJ databases">
        <authorList>
            <person name="Cuomo C."/>
            <person name="Litvintseva A."/>
            <person name="Heitman J."/>
            <person name="Chen Y."/>
            <person name="Sun S."/>
            <person name="Springer D."/>
            <person name="Dromer F."/>
            <person name="Young S."/>
            <person name="Zeng Q."/>
            <person name="Chapman S."/>
            <person name="Gujja S."/>
            <person name="Saif S."/>
            <person name="Birren B."/>
        </authorList>
    </citation>
    <scope>NUCLEOTIDE SEQUENCE</scope>
    <source>
        <strain evidence="2">CBS 7841</strain>
    </source>
</reference>
<dbReference type="RefSeq" id="XP_066066025.1">
    <property type="nucleotide sequence ID" value="XM_066209928.1"/>
</dbReference>
<reference evidence="2" key="3">
    <citation type="submission" date="2024-01" db="EMBL/GenBank/DDBJ databases">
        <authorList>
            <person name="Coelho M.A."/>
            <person name="David-Palma M."/>
            <person name="Shea T."/>
            <person name="Sun S."/>
            <person name="Cuomo C.A."/>
            <person name="Heitman J."/>
        </authorList>
    </citation>
    <scope>NUCLEOTIDE SEQUENCE</scope>
    <source>
        <strain evidence="2">CBS 7841</strain>
    </source>
</reference>
<feature type="compositionally biased region" description="Acidic residues" evidence="1">
    <location>
        <begin position="457"/>
        <end position="468"/>
    </location>
</feature>
<protein>
    <submittedName>
        <fullName evidence="2">Uncharacterized protein</fullName>
    </submittedName>
</protein>
<feature type="region of interest" description="Disordered" evidence="1">
    <location>
        <begin position="421"/>
        <end position="598"/>
    </location>
</feature>
<feature type="compositionally biased region" description="Polar residues" evidence="1">
    <location>
        <begin position="489"/>
        <end position="500"/>
    </location>
</feature>
<dbReference type="KEGG" id="cdep:91084685"/>
<feature type="compositionally biased region" description="Basic and acidic residues" evidence="1">
    <location>
        <begin position="640"/>
        <end position="650"/>
    </location>
</feature>
<accession>A0AAJ8JN84</accession>
<feature type="compositionally biased region" description="Basic and acidic residues" evidence="1">
    <location>
        <begin position="742"/>
        <end position="758"/>
    </location>
</feature>
<evidence type="ECO:0000313" key="2">
    <source>
        <dbReference type="EMBL" id="WVN85324.1"/>
    </source>
</evidence>
<feature type="region of interest" description="Disordered" evidence="1">
    <location>
        <begin position="192"/>
        <end position="241"/>
    </location>
</feature>
<feature type="region of interest" description="Disordered" evidence="1">
    <location>
        <begin position="394"/>
        <end position="413"/>
    </location>
</feature>